<dbReference type="FunFam" id="1.10.287.10:FF:000002">
    <property type="entry name" value="30S ribosomal protein S15"/>
    <property type="match status" value="1"/>
</dbReference>
<dbReference type="Gene3D" id="1.10.287.10">
    <property type="entry name" value="S15/NS1, RNA-binding"/>
    <property type="match status" value="1"/>
</dbReference>
<dbReference type="NCBIfam" id="TIGR00952">
    <property type="entry name" value="S15_bact"/>
    <property type="match status" value="1"/>
</dbReference>
<sequence>MALSKEETLAIVKKYGKNEKDTGAAEVQIALLTSRIKALTEHLKANHGDAASRRSLLILVGKRRSLLDYLARNDEKRYAELIASLGIRK</sequence>
<name>A0A9D9DG10_9FIRM</name>
<reference evidence="7" key="1">
    <citation type="submission" date="2020-10" db="EMBL/GenBank/DDBJ databases">
        <authorList>
            <person name="Gilroy R."/>
        </authorList>
    </citation>
    <scope>NUCLEOTIDE SEQUENCE</scope>
    <source>
        <strain evidence="7">17113</strain>
    </source>
</reference>
<reference evidence="7" key="2">
    <citation type="journal article" date="2021" name="PeerJ">
        <title>Extensive microbial diversity within the chicken gut microbiome revealed by metagenomics and culture.</title>
        <authorList>
            <person name="Gilroy R."/>
            <person name="Ravi A."/>
            <person name="Getino M."/>
            <person name="Pursley I."/>
            <person name="Horton D.L."/>
            <person name="Alikhan N.F."/>
            <person name="Baker D."/>
            <person name="Gharbi K."/>
            <person name="Hall N."/>
            <person name="Watson M."/>
            <person name="Adriaenssens E.M."/>
            <person name="Foster-Nyarko E."/>
            <person name="Jarju S."/>
            <person name="Secka A."/>
            <person name="Antonio M."/>
            <person name="Oren A."/>
            <person name="Chaudhuri R.R."/>
            <person name="La Ragione R."/>
            <person name="Hildebrand F."/>
            <person name="Pallen M.J."/>
        </authorList>
    </citation>
    <scope>NUCLEOTIDE SEQUENCE</scope>
    <source>
        <strain evidence="7">17113</strain>
    </source>
</reference>
<dbReference type="InterPro" id="IPR000589">
    <property type="entry name" value="Ribosomal_uS15"/>
</dbReference>
<comment type="function">
    <text evidence="4 6">One of the primary rRNA binding proteins, it binds directly to 16S rRNA where it helps nucleate assembly of the platform of the 30S subunit by binding and bridging several RNA helices of the 16S rRNA.</text>
</comment>
<dbReference type="GO" id="GO:0006412">
    <property type="term" value="P:translation"/>
    <property type="evidence" value="ECO:0007669"/>
    <property type="project" value="UniProtKB-UniRule"/>
</dbReference>
<dbReference type="PROSITE" id="PS00362">
    <property type="entry name" value="RIBOSOMAL_S15"/>
    <property type="match status" value="1"/>
</dbReference>
<evidence type="ECO:0000256" key="5">
    <source>
        <dbReference type="RuleBase" id="RU003919"/>
    </source>
</evidence>
<dbReference type="Proteomes" id="UP000823634">
    <property type="component" value="Unassembled WGS sequence"/>
</dbReference>
<protein>
    <recommendedName>
        <fullName evidence="4">Small ribosomal subunit protein uS15</fullName>
    </recommendedName>
</protein>
<evidence type="ECO:0000256" key="6">
    <source>
        <dbReference type="RuleBase" id="RU004524"/>
    </source>
</evidence>
<dbReference type="InterPro" id="IPR009068">
    <property type="entry name" value="uS15_NS1_RNA-bd_sf"/>
</dbReference>
<dbReference type="AlphaFoldDB" id="A0A9D9DG10"/>
<comment type="similarity">
    <text evidence="4 5">Belongs to the universal ribosomal protein uS15 family.</text>
</comment>
<dbReference type="PANTHER" id="PTHR23321:SF26">
    <property type="entry name" value="SMALL RIBOSOMAL SUBUNIT PROTEIN US15M"/>
    <property type="match status" value="1"/>
</dbReference>
<dbReference type="EMBL" id="JADINA010000039">
    <property type="protein sequence ID" value="MBO8426843.1"/>
    <property type="molecule type" value="Genomic_DNA"/>
</dbReference>
<dbReference type="HAMAP" id="MF_01343_B">
    <property type="entry name" value="Ribosomal_uS15_B"/>
    <property type="match status" value="1"/>
</dbReference>
<proteinExistence type="inferred from homology"/>
<dbReference type="Pfam" id="PF00312">
    <property type="entry name" value="Ribosomal_S15"/>
    <property type="match status" value="1"/>
</dbReference>
<dbReference type="InterPro" id="IPR005290">
    <property type="entry name" value="Ribosomal_uS15_bac-type"/>
</dbReference>
<dbReference type="SMART" id="SM01387">
    <property type="entry name" value="Ribosomal_S15"/>
    <property type="match status" value="1"/>
</dbReference>
<comment type="caution">
    <text evidence="7">The sequence shown here is derived from an EMBL/GenBank/DDBJ whole genome shotgun (WGS) entry which is preliminary data.</text>
</comment>
<comment type="subunit">
    <text evidence="3 4">Part of the 30S ribosomal subunit. Forms a bridge to the 50S subunit in the 70S ribosome, contacting the 23S rRNA.</text>
</comment>
<evidence type="ECO:0000313" key="8">
    <source>
        <dbReference type="Proteomes" id="UP000823634"/>
    </source>
</evidence>
<keyword evidence="2 4" id="KW-0687">Ribonucleoprotein</keyword>
<accession>A0A9D9DG10</accession>
<dbReference type="CDD" id="cd00353">
    <property type="entry name" value="Ribosomal_S15p_S13e"/>
    <property type="match status" value="1"/>
</dbReference>
<dbReference type="GO" id="GO:0003735">
    <property type="term" value="F:structural constituent of ribosome"/>
    <property type="evidence" value="ECO:0007669"/>
    <property type="project" value="InterPro"/>
</dbReference>
<comment type="function">
    <text evidence="4">Forms an intersubunit bridge (bridge B4) with the 23S rRNA of the 50S subunit in the ribosome.</text>
</comment>
<dbReference type="GO" id="GO:0019843">
    <property type="term" value="F:rRNA binding"/>
    <property type="evidence" value="ECO:0007669"/>
    <property type="project" value="UniProtKB-UniRule"/>
</dbReference>
<evidence type="ECO:0000256" key="1">
    <source>
        <dbReference type="ARBA" id="ARBA00022980"/>
    </source>
</evidence>
<evidence type="ECO:0000256" key="3">
    <source>
        <dbReference type="ARBA" id="ARBA00064542"/>
    </source>
</evidence>
<keyword evidence="4 6" id="KW-0699">rRNA-binding</keyword>
<dbReference type="PANTHER" id="PTHR23321">
    <property type="entry name" value="RIBOSOMAL PROTEIN S15, BACTERIAL AND ORGANELLAR"/>
    <property type="match status" value="1"/>
</dbReference>
<evidence type="ECO:0000256" key="2">
    <source>
        <dbReference type="ARBA" id="ARBA00023274"/>
    </source>
</evidence>
<keyword evidence="1 4" id="KW-0689">Ribosomal protein</keyword>
<gene>
    <name evidence="4 7" type="primary">rpsO</name>
    <name evidence="7" type="ORF">IAC61_06010</name>
</gene>
<dbReference type="Gene3D" id="6.10.250.3130">
    <property type="match status" value="1"/>
</dbReference>
<evidence type="ECO:0000256" key="4">
    <source>
        <dbReference type="HAMAP-Rule" id="MF_01343"/>
    </source>
</evidence>
<keyword evidence="4 6" id="KW-0694">RNA-binding</keyword>
<organism evidence="7 8">
    <name type="scientific">Candidatus Alloenteromonas pullistercoris</name>
    <dbReference type="NCBI Taxonomy" id="2840785"/>
    <lineage>
        <taxon>Bacteria</taxon>
        <taxon>Bacillati</taxon>
        <taxon>Bacillota</taxon>
        <taxon>Bacillota incertae sedis</taxon>
        <taxon>Candidatus Alloenteromonas</taxon>
    </lineage>
</organism>
<dbReference type="SUPFAM" id="SSF47060">
    <property type="entry name" value="S15/NS1 RNA-binding domain"/>
    <property type="match status" value="1"/>
</dbReference>
<dbReference type="GO" id="GO:0022627">
    <property type="term" value="C:cytosolic small ribosomal subunit"/>
    <property type="evidence" value="ECO:0007669"/>
    <property type="project" value="TreeGrafter"/>
</dbReference>
<evidence type="ECO:0000313" key="7">
    <source>
        <dbReference type="EMBL" id="MBO8426843.1"/>
    </source>
</evidence>